<evidence type="ECO:0000313" key="2">
    <source>
        <dbReference type="Proteomes" id="UP001152523"/>
    </source>
</evidence>
<protein>
    <submittedName>
        <fullName evidence="1">Uncharacterized protein</fullName>
    </submittedName>
</protein>
<proteinExistence type="predicted"/>
<name>A0AAV0G4A2_9ASTE</name>
<dbReference type="AlphaFoldDB" id="A0AAV0G4A2"/>
<gene>
    <name evidence="1" type="ORF">CEPIT_LOCUS40090</name>
</gene>
<sequence>MGYIRMERGISDPRGLCGLAMVPSYPTVAA</sequence>
<dbReference type="EMBL" id="CAMAPF010001044">
    <property type="protein sequence ID" value="CAH9142683.1"/>
    <property type="molecule type" value="Genomic_DNA"/>
</dbReference>
<keyword evidence="2" id="KW-1185">Reference proteome</keyword>
<dbReference type="Gene3D" id="2.40.50.170">
    <property type="entry name" value="Cysteine proteinases. Chain C"/>
    <property type="match status" value="1"/>
</dbReference>
<reference evidence="1" key="1">
    <citation type="submission" date="2022-07" db="EMBL/GenBank/DDBJ databases">
        <authorList>
            <person name="Macas J."/>
            <person name="Novak P."/>
            <person name="Neumann P."/>
        </authorList>
    </citation>
    <scope>NUCLEOTIDE SEQUENCE</scope>
</reference>
<accession>A0AAV0G4A2</accession>
<organism evidence="1 2">
    <name type="scientific">Cuscuta epithymum</name>
    <dbReference type="NCBI Taxonomy" id="186058"/>
    <lineage>
        <taxon>Eukaryota</taxon>
        <taxon>Viridiplantae</taxon>
        <taxon>Streptophyta</taxon>
        <taxon>Embryophyta</taxon>
        <taxon>Tracheophyta</taxon>
        <taxon>Spermatophyta</taxon>
        <taxon>Magnoliopsida</taxon>
        <taxon>eudicotyledons</taxon>
        <taxon>Gunneridae</taxon>
        <taxon>Pentapetalae</taxon>
        <taxon>asterids</taxon>
        <taxon>lamiids</taxon>
        <taxon>Solanales</taxon>
        <taxon>Convolvulaceae</taxon>
        <taxon>Cuscuteae</taxon>
        <taxon>Cuscuta</taxon>
        <taxon>Cuscuta subgen. Cuscuta</taxon>
    </lineage>
</organism>
<comment type="caution">
    <text evidence="1">The sequence shown here is derived from an EMBL/GenBank/DDBJ whole genome shotgun (WGS) entry which is preliminary data.</text>
</comment>
<evidence type="ECO:0000313" key="1">
    <source>
        <dbReference type="EMBL" id="CAH9142683.1"/>
    </source>
</evidence>
<dbReference type="Proteomes" id="UP001152523">
    <property type="component" value="Unassembled WGS sequence"/>
</dbReference>